<protein>
    <submittedName>
        <fullName evidence="3">Metal-dependent hydrolase</fullName>
    </submittedName>
</protein>
<comment type="similarity">
    <text evidence="1">Belongs to the metallo-dependent hydrolases superfamily.</text>
</comment>
<dbReference type="Pfam" id="PF04909">
    <property type="entry name" value="Amidohydro_2"/>
    <property type="match status" value="1"/>
</dbReference>
<dbReference type="PANTHER" id="PTHR43569:SF2">
    <property type="entry name" value="AMIDOHYDROLASE-RELATED DOMAIN-CONTAINING PROTEIN"/>
    <property type="match status" value="1"/>
</dbReference>
<evidence type="ECO:0000259" key="2">
    <source>
        <dbReference type="Pfam" id="PF04909"/>
    </source>
</evidence>
<evidence type="ECO:0000313" key="3">
    <source>
        <dbReference type="EMBL" id="GLI26647.1"/>
    </source>
</evidence>
<gene>
    <name evidence="3" type="ORF">ARHIZOSPH14_08890</name>
</gene>
<name>A0A9W6CWR2_9MICO</name>
<dbReference type="EMBL" id="BSDP01000001">
    <property type="protein sequence ID" value="GLI26647.1"/>
    <property type="molecule type" value="Genomic_DNA"/>
</dbReference>
<dbReference type="PANTHER" id="PTHR43569">
    <property type="entry name" value="AMIDOHYDROLASE"/>
    <property type="match status" value="1"/>
</dbReference>
<keyword evidence="4" id="KW-1185">Reference proteome</keyword>
<dbReference type="Proteomes" id="UP001144396">
    <property type="component" value="Unassembled WGS sequence"/>
</dbReference>
<comment type="caution">
    <text evidence="3">The sequence shown here is derived from an EMBL/GenBank/DDBJ whole genome shotgun (WGS) entry which is preliminary data.</text>
</comment>
<feature type="domain" description="Amidohydrolase-related" evidence="2">
    <location>
        <begin position="2"/>
        <end position="277"/>
    </location>
</feature>
<sequence>MIDTHQHIWDPKRAAYEWLGPDLAEIDRPIYFDELRHELRDAGVDFTVQVQSADDPDDTALMIESASMHPEVAGIVGYAPIDRPEECAATIEAWAGDSLMVGVRTLIHNQADPDWLLRPDVDEGLSVLEGYGLAFDVVSVLPRHLEHVPVIAERHPDLRLVIDHLSKPPIGLADREPWWSLIAAAAEHPNVHAKISGLYSATGDPAAWTTELVEPFVDRAVEVFGFDRLMYGGDWPISILAGGYTRVWNGLRPIFERFAPHEREQVLGRTAASFYRLSPARLGLG</sequence>
<dbReference type="InterPro" id="IPR032466">
    <property type="entry name" value="Metal_Hydrolase"/>
</dbReference>
<keyword evidence="3" id="KW-0378">Hydrolase</keyword>
<dbReference type="AlphaFoldDB" id="A0A9W6CWR2"/>
<dbReference type="SUPFAM" id="SSF51556">
    <property type="entry name" value="Metallo-dependent hydrolases"/>
    <property type="match status" value="1"/>
</dbReference>
<dbReference type="GO" id="GO:0016787">
    <property type="term" value="F:hydrolase activity"/>
    <property type="evidence" value="ECO:0007669"/>
    <property type="project" value="UniProtKB-KW"/>
</dbReference>
<evidence type="ECO:0000313" key="4">
    <source>
        <dbReference type="Proteomes" id="UP001144396"/>
    </source>
</evidence>
<accession>A0A9W6CWR2</accession>
<reference evidence="3" key="1">
    <citation type="submission" date="2022-12" db="EMBL/GenBank/DDBJ databases">
        <title>Reference genome sequencing for broad-spectrum identification of bacterial and archaeal isolates by mass spectrometry.</title>
        <authorList>
            <person name="Sekiguchi Y."/>
            <person name="Tourlousse D.M."/>
        </authorList>
    </citation>
    <scope>NUCLEOTIDE SEQUENCE</scope>
    <source>
        <strain evidence="3">14</strain>
    </source>
</reference>
<dbReference type="InterPro" id="IPR006680">
    <property type="entry name" value="Amidohydro-rel"/>
</dbReference>
<organism evidence="3 4">
    <name type="scientific">Agromyces rhizosphaerae</name>
    <dbReference type="NCBI Taxonomy" id="88374"/>
    <lineage>
        <taxon>Bacteria</taxon>
        <taxon>Bacillati</taxon>
        <taxon>Actinomycetota</taxon>
        <taxon>Actinomycetes</taxon>
        <taxon>Micrococcales</taxon>
        <taxon>Microbacteriaceae</taxon>
        <taxon>Agromyces</taxon>
    </lineage>
</organism>
<dbReference type="Gene3D" id="3.20.20.140">
    <property type="entry name" value="Metal-dependent hydrolases"/>
    <property type="match status" value="1"/>
</dbReference>
<evidence type="ECO:0000256" key="1">
    <source>
        <dbReference type="ARBA" id="ARBA00038310"/>
    </source>
</evidence>
<proteinExistence type="inferred from homology"/>
<dbReference type="InterPro" id="IPR052350">
    <property type="entry name" value="Metallo-dep_Lactonases"/>
</dbReference>